<accession>A0A6F8YUH7</accession>
<dbReference type="Pfam" id="PF13360">
    <property type="entry name" value="PQQ_2"/>
    <property type="match status" value="1"/>
</dbReference>
<sequence length="387" mass="40467">MVGAVAALLLLLGGAGTPVERPWDRPVTLDGVPLDGMAVAGDVLYVARPGGVVTAHHASGGQRWSAPLGEADSLSAEAVGDLVLLQGLVADAGLRGVFTTVVETATGVPRWRRDGFVRLVDRAAGLVVLWENPTAVSGPPSYWLLDLATGRKMWPWGARPDGATLTPVGGGDGNLAGLLQRDATGRTLLLDAATRRSRPLPDAPEATDAYATRDGLLLRAFDADADLVMYDWATLRPRWRATAPVSGLLGRCGPWVCVADADGTAAVDPADGQIRWQHSGGPYAIGQPLVLHAYGTAVPSMTLVDAVTGRSVLELAGWAGVGAPAAGRQVAIRWRIDGLTQIMLVELASRRVLPVAEAVVAPNSCATSARLLACHDGTETVTMWRLD</sequence>
<evidence type="ECO:0000259" key="1">
    <source>
        <dbReference type="Pfam" id="PF13360"/>
    </source>
</evidence>
<dbReference type="InterPro" id="IPR011044">
    <property type="entry name" value="Quino_amine_DH_bsu"/>
</dbReference>
<dbReference type="InterPro" id="IPR015943">
    <property type="entry name" value="WD40/YVTN_repeat-like_dom_sf"/>
</dbReference>
<keyword evidence="3" id="KW-1185">Reference proteome</keyword>
<reference evidence="2 3" key="2">
    <citation type="submission" date="2020-03" db="EMBL/GenBank/DDBJ databases">
        <authorList>
            <person name="Ichikawa N."/>
            <person name="Kimura A."/>
            <person name="Kitahashi Y."/>
            <person name="Uohara A."/>
        </authorList>
    </citation>
    <scope>NUCLEOTIDE SEQUENCE [LARGE SCALE GENOMIC DNA]</scope>
    <source>
        <strain evidence="2 3">NBRC 105367</strain>
    </source>
</reference>
<gene>
    <name evidence="2" type="ORF">Psuf_069460</name>
</gene>
<dbReference type="SUPFAM" id="SSF50969">
    <property type="entry name" value="YVTN repeat-like/Quinoprotein amine dehydrogenase"/>
    <property type="match status" value="1"/>
</dbReference>
<dbReference type="InterPro" id="IPR002372">
    <property type="entry name" value="PQQ_rpt_dom"/>
</dbReference>
<reference evidence="2 3" key="1">
    <citation type="submission" date="2020-03" db="EMBL/GenBank/DDBJ databases">
        <title>Whole genome shotgun sequence of Phytohabitans suffuscus NBRC 105367.</title>
        <authorList>
            <person name="Komaki H."/>
            <person name="Tamura T."/>
        </authorList>
    </citation>
    <scope>NUCLEOTIDE SEQUENCE [LARGE SCALE GENOMIC DNA]</scope>
    <source>
        <strain evidence="2 3">NBRC 105367</strain>
    </source>
</reference>
<dbReference type="KEGG" id="psuu:Psuf_069460"/>
<name>A0A6F8YUH7_9ACTN</name>
<dbReference type="RefSeq" id="WP_173161584.1">
    <property type="nucleotide sequence ID" value="NZ_AP022871.1"/>
</dbReference>
<proteinExistence type="predicted"/>
<dbReference type="Gene3D" id="2.130.10.10">
    <property type="entry name" value="YVTN repeat-like/Quinoprotein amine dehydrogenase"/>
    <property type="match status" value="1"/>
</dbReference>
<evidence type="ECO:0000313" key="2">
    <source>
        <dbReference type="EMBL" id="BCB89633.1"/>
    </source>
</evidence>
<evidence type="ECO:0000313" key="3">
    <source>
        <dbReference type="Proteomes" id="UP000503011"/>
    </source>
</evidence>
<protein>
    <recommendedName>
        <fullName evidence="1">Pyrrolo-quinoline quinone repeat domain-containing protein</fullName>
    </recommendedName>
</protein>
<dbReference type="Proteomes" id="UP000503011">
    <property type="component" value="Chromosome"/>
</dbReference>
<dbReference type="EMBL" id="AP022871">
    <property type="protein sequence ID" value="BCB89633.1"/>
    <property type="molecule type" value="Genomic_DNA"/>
</dbReference>
<organism evidence="2 3">
    <name type="scientific">Phytohabitans suffuscus</name>
    <dbReference type="NCBI Taxonomy" id="624315"/>
    <lineage>
        <taxon>Bacteria</taxon>
        <taxon>Bacillati</taxon>
        <taxon>Actinomycetota</taxon>
        <taxon>Actinomycetes</taxon>
        <taxon>Micromonosporales</taxon>
        <taxon>Micromonosporaceae</taxon>
    </lineage>
</organism>
<dbReference type="AlphaFoldDB" id="A0A6F8YUH7"/>
<feature type="domain" description="Pyrrolo-quinoline quinone repeat" evidence="1">
    <location>
        <begin position="37"/>
        <end position="154"/>
    </location>
</feature>